<dbReference type="InterPro" id="IPR036388">
    <property type="entry name" value="WH-like_DNA-bd_sf"/>
</dbReference>
<evidence type="ECO:0000256" key="1">
    <source>
        <dbReference type="ARBA" id="ARBA00004651"/>
    </source>
</evidence>
<gene>
    <name evidence="18" type="ordered locus">Clos_1539</name>
</gene>
<dbReference type="InterPro" id="IPR003593">
    <property type="entry name" value="AAA+_ATPase"/>
</dbReference>
<reference evidence="19" key="1">
    <citation type="submission" date="2007-10" db="EMBL/GenBank/DDBJ databases">
        <title>Complete genome of Alkaliphilus oremlandii OhILAs.</title>
        <authorList>
            <person name="Copeland A."/>
            <person name="Lucas S."/>
            <person name="Lapidus A."/>
            <person name="Barry K."/>
            <person name="Detter J.C."/>
            <person name="Glavina del Rio T."/>
            <person name="Hammon N."/>
            <person name="Israni S."/>
            <person name="Dalin E."/>
            <person name="Tice H."/>
            <person name="Pitluck S."/>
            <person name="Chain P."/>
            <person name="Malfatti S."/>
            <person name="Shin M."/>
            <person name="Vergez L."/>
            <person name="Schmutz J."/>
            <person name="Larimer F."/>
            <person name="Land M."/>
            <person name="Hauser L."/>
            <person name="Kyrpides N."/>
            <person name="Mikhailova N."/>
            <person name="Stolz J.F."/>
            <person name="Dawson A."/>
            <person name="Fisher E."/>
            <person name="Crable B."/>
            <person name="Perera E."/>
            <person name="Lisak J."/>
            <person name="Ranganathan M."/>
            <person name="Basu P."/>
            <person name="Richardson P."/>
        </authorList>
    </citation>
    <scope>NUCLEOTIDE SEQUENCE [LARGE SCALE GENOMIC DNA]</scope>
    <source>
        <strain evidence="19">OhILAs</strain>
    </source>
</reference>
<evidence type="ECO:0000256" key="11">
    <source>
        <dbReference type="ARBA" id="ARBA00023136"/>
    </source>
</evidence>
<dbReference type="Gene3D" id="3.40.50.300">
    <property type="entry name" value="P-loop containing nucleotide triphosphate hydrolases"/>
    <property type="match status" value="1"/>
</dbReference>
<keyword evidence="3" id="KW-1003">Cell membrane</keyword>
<dbReference type="InterPro" id="IPR025199">
    <property type="entry name" value="FtsK_4TM"/>
</dbReference>
<dbReference type="Gene3D" id="1.10.10.10">
    <property type="entry name" value="Winged helix-like DNA-binding domain superfamily/Winged helix DNA-binding domain"/>
    <property type="match status" value="1"/>
</dbReference>
<dbReference type="InterPro" id="IPR041027">
    <property type="entry name" value="FtsK_alpha"/>
</dbReference>
<evidence type="ECO:0000259" key="17">
    <source>
        <dbReference type="PROSITE" id="PS50901"/>
    </source>
</evidence>
<comment type="function">
    <text evidence="13">Essential cell division protein that coordinates cell division and chromosome segregation. The N-terminus is involved in assembly of the cell-division machinery. The C-terminus functions as a DNA motor that moves dsDNA in an ATP-dependent manner towards the dif recombination site, which is located within the replication terminus region. Required for activation of the Xer recombinase, allowing activation of chromosome unlinking by recombination.</text>
</comment>
<dbReference type="Pfam" id="PF01580">
    <property type="entry name" value="FtsK_SpoIIIE"/>
    <property type="match status" value="1"/>
</dbReference>
<keyword evidence="5 16" id="KW-0812">Transmembrane</keyword>
<comment type="subunit">
    <text evidence="14">Homohexamer. Forms a ring that surrounds DNA.</text>
</comment>
<comment type="similarity">
    <text evidence="2">Belongs to the FtsK/SpoIIIE/SftA family.</text>
</comment>
<dbReference type="GO" id="GO:0005886">
    <property type="term" value="C:plasma membrane"/>
    <property type="evidence" value="ECO:0007669"/>
    <property type="project" value="UniProtKB-SubCell"/>
</dbReference>
<feature type="transmembrane region" description="Helical" evidence="16">
    <location>
        <begin position="91"/>
        <end position="108"/>
    </location>
</feature>
<dbReference type="Pfam" id="PF09397">
    <property type="entry name" value="FtsK_gamma"/>
    <property type="match status" value="1"/>
</dbReference>
<evidence type="ECO:0000256" key="14">
    <source>
        <dbReference type="ARBA" id="ARBA00025923"/>
    </source>
</evidence>
<dbReference type="PANTHER" id="PTHR22683">
    <property type="entry name" value="SPORULATION PROTEIN RELATED"/>
    <property type="match status" value="1"/>
</dbReference>
<dbReference type="GO" id="GO:0007059">
    <property type="term" value="P:chromosome segregation"/>
    <property type="evidence" value="ECO:0007669"/>
    <property type="project" value="UniProtKB-KW"/>
</dbReference>
<dbReference type="PROSITE" id="PS50901">
    <property type="entry name" value="FTSK"/>
    <property type="match status" value="1"/>
</dbReference>
<evidence type="ECO:0000256" key="10">
    <source>
        <dbReference type="ARBA" id="ARBA00023125"/>
    </source>
</evidence>
<dbReference type="GO" id="GO:0051301">
    <property type="term" value="P:cell division"/>
    <property type="evidence" value="ECO:0007669"/>
    <property type="project" value="UniProtKB-KW"/>
</dbReference>
<dbReference type="Proteomes" id="UP000000269">
    <property type="component" value="Chromosome"/>
</dbReference>
<dbReference type="InterPro" id="IPR002543">
    <property type="entry name" value="FtsK_dom"/>
</dbReference>
<dbReference type="Gene3D" id="3.30.980.40">
    <property type="match status" value="1"/>
</dbReference>
<proteinExistence type="inferred from homology"/>
<feature type="binding site" evidence="15">
    <location>
        <begin position="456"/>
        <end position="463"/>
    </location>
    <ligand>
        <name>ATP</name>
        <dbReference type="ChEBI" id="CHEBI:30616"/>
    </ligand>
</feature>
<dbReference type="Pfam" id="PF17854">
    <property type="entry name" value="FtsK_alpha"/>
    <property type="match status" value="1"/>
</dbReference>
<keyword evidence="7" id="KW-0159">Chromosome partition</keyword>
<dbReference type="InterPro" id="IPR027417">
    <property type="entry name" value="P-loop_NTPase"/>
</dbReference>
<feature type="transmembrane region" description="Helical" evidence="16">
    <location>
        <begin position="128"/>
        <end position="150"/>
    </location>
</feature>
<protein>
    <submittedName>
        <fullName evidence="18">Cell divisionFtsK/SpoIIIE</fullName>
    </submittedName>
</protein>
<dbReference type="eggNOG" id="COG1674">
    <property type="taxonomic scope" value="Bacteria"/>
</dbReference>
<evidence type="ECO:0000256" key="7">
    <source>
        <dbReference type="ARBA" id="ARBA00022829"/>
    </source>
</evidence>
<name>A8MFB9_ALKOO</name>
<keyword evidence="6 15" id="KW-0547">Nucleotide-binding</keyword>
<organism evidence="18 19">
    <name type="scientific">Alkaliphilus oremlandii (strain OhILAs)</name>
    <name type="common">Clostridium oremlandii (strain OhILAs)</name>
    <dbReference type="NCBI Taxonomy" id="350688"/>
    <lineage>
        <taxon>Bacteria</taxon>
        <taxon>Bacillati</taxon>
        <taxon>Bacillota</taxon>
        <taxon>Clostridia</taxon>
        <taxon>Peptostreptococcales</taxon>
        <taxon>Natronincolaceae</taxon>
        <taxon>Alkaliphilus</taxon>
    </lineage>
</organism>
<evidence type="ECO:0000256" key="6">
    <source>
        <dbReference type="ARBA" id="ARBA00022741"/>
    </source>
</evidence>
<dbReference type="STRING" id="350688.Clos_1539"/>
<accession>A8MFB9</accession>
<dbReference type="Pfam" id="PF13491">
    <property type="entry name" value="FtsK_4TM"/>
    <property type="match status" value="1"/>
</dbReference>
<keyword evidence="19" id="KW-1185">Reference proteome</keyword>
<feature type="transmembrane region" description="Helical" evidence="16">
    <location>
        <begin position="157"/>
        <end position="176"/>
    </location>
</feature>
<evidence type="ECO:0000256" key="16">
    <source>
        <dbReference type="SAM" id="Phobius"/>
    </source>
</evidence>
<keyword evidence="4 18" id="KW-0132">Cell division</keyword>
<evidence type="ECO:0000256" key="12">
    <source>
        <dbReference type="ARBA" id="ARBA00023306"/>
    </source>
</evidence>
<keyword evidence="8 15" id="KW-0067">ATP-binding</keyword>
<dbReference type="SMART" id="SM00843">
    <property type="entry name" value="Ftsk_gamma"/>
    <property type="match status" value="1"/>
</dbReference>
<evidence type="ECO:0000256" key="8">
    <source>
        <dbReference type="ARBA" id="ARBA00022840"/>
    </source>
</evidence>
<dbReference type="OrthoDB" id="9807790at2"/>
<dbReference type="GO" id="GO:0003677">
    <property type="term" value="F:DNA binding"/>
    <property type="evidence" value="ECO:0007669"/>
    <property type="project" value="UniProtKB-KW"/>
</dbReference>
<keyword evidence="12" id="KW-0131">Cell cycle</keyword>
<feature type="transmembrane region" description="Helical" evidence="16">
    <location>
        <begin position="54"/>
        <end position="79"/>
    </location>
</feature>
<dbReference type="GO" id="GO:0005524">
    <property type="term" value="F:ATP binding"/>
    <property type="evidence" value="ECO:0007669"/>
    <property type="project" value="UniProtKB-UniRule"/>
</dbReference>
<dbReference type="RefSeq" id="WP_012159394.1">
    <property type="nucleotide sequence ID" value="NC_009922.1"/>
</dbReference>
<dbReference type="EMBL" id="CP000853">
    <property type="protein sequence ID" value="ABW19082.1"/>
    <property type="molecule type" value="Genomic_DNA"/>
</dbReference>
<dbReference type="InterPro" id="IPR050206">
    <property type="entry name" value="FtsK/SpoIIIE/SftA"/>
</dbReference>
<evidence type="ECO:0000256" key="15">
    <source>
        <dbReference type="PROSITE-ProRule" id="PRU00289"/>
    </source>
</evidence>
<keyword evidence="11 16" id="KW-0472">Membrane</keyword>
<comment type="subcellular location">
    <subcellularLocation>
        <location evidence="1">Cell membrane</location>
        <topology evidence="1">Multi-pass membrane protein</topology>
    </subcellularLocation>
</comment>
<evidence type="ECO:0000313" key="19">
    <source>
        <dbReference type="Proteomes" id="UP000000269"/>
    </source>
</evidence>
<evidence type="ECO:0000256" key="4">
    <source>
        <dbReference type="ARBA" id="ARBA00022618"/>
    </source>
</evidence>
<evidence type="ECO:0000256" key="2">
    <source>
        <dbReference type="ARBA" id="ARBA00006474"/>
    </source>
</evidence>
<feature type="transmembrane region" description="Helical" evidence="16">
    <location>
        <begin position="24"/>
        <end position="42"/>
    </location>
</feature>
<feature type="domain" description="FtsK" evidence="17">
    <location>
        <begin position="439"/>
        <end position="626"/>
    </location>
</feature>
<dbReference type="SUPFAM" id="SSF46785">
    <property type="entry name" value="Winged helix' DNA-binding domain"/>
    <property type="match status" value="1"/>
</dbReference>
<dbReference type="InterPro" id="IPR018541">
    <property type="entry name" value="Ftsk_gamma"/>
</dbReference>
<dbReference type="InterPro" id="IPR036390">
    <property type="entry name" value="WH_DNA-bd_sf"/>
</dbReference>
<dbReference type="SMART" id="SM00382">
    <property type="entry name" value="AAA"/>
    <property type="match status" value="1"/>
</dbReference>
<evidence type="ECO:0000256" key="5">
    <source>
        <dbReference type="ARBA" id="ARBA00022692"/>
    </source>
</evidence>
<evidence type="ECO:0000313" key="18">
    <source>
        <dbReference type="EMBL" id="ABW19082.1"/>
    </source>
</evidence>
<dbReference type="SUPFAM" id="SSF52540">
    <property type="entry name" value="P-loop containing nucleoside triphosphate hydrolases"/>
    <property type="match status" value="1"/>
</dbReference>
<keyword evidence="9 16" id="KW-1133">Transmembrane helix</keyword>
<dbReference type="CDD" id="cd01127">
    <property type="entry name" value="TrwB_TraG_TraD_VirD4"/>
    <property type="match status" value="1"/>
</dbReference>
<sequence length="771" mass="84916">MSRKQRKKQDTTINTTIKQFNNEIYGIFTIALGLILFVIVYGNSIGRIGELIKFVLMGLFSTSVAVLPYLLLIYGVFIFINKSLMKKKKTVFFYLLIFISITIFKSLAAIDKVHSISANTNMAWLKEAFTLGTQGIGGGIIGISISILLVSLFGVTITYIIISTLLLISLILHTNISLVSTLANIKDYLIKTIQRIYKGILNFIFVPVKDNNENIKRKVEKKKNSAPHGLKESIPFEKEDSIEDKIKILDFSGSEAQAIVISDSSPEISTSMNQVSSASKEALKSGDSEINISYNNVPQAIAYQFPDIELLNQVVSQSTKDDTKKIKAKAKILEETLLNFGVEAKVVQVNKGPTITRYELQPSAGVKVSKIVNLSDDIALNLAAQAIRIEAPIPGKAAIGIEIPNEDIATVALREVIDTPTYKNSNLNLPFALGKDVSGTPIVTDITKMPHLLVAGATGSGKSVCINTLILSILYNASPDMVKLVLIDPKVVELNQYNGIPHLLIPVVTDPKKATSALNWALQEMTKRYKMFAENGVRDIDGYNNKLQDAKIPYIVIIIDELADLMMVAPNDVEDAICRLAQMARAAGLHLIIATQRPSVDVITGVIKANIPSRIAFSVASQADSRTILDMGGAEKLLGKGDMLFYPVGASKPVRIQGAFISEKEIERIVTFIKEQTNEVHYETEIVEQINQNNIETSNNSDELFNEALKIVVEGQQASISMLQRRLRIGYNRAARLIDEMEAKGFVGAHEGSKPRQVLIDMSFFEHNTNE</sequence>
<dbReference type="PANTHER" id="PTHR22683:SF41">
    <property type="entry name" value="DNA TRANSLOCASE FTSK"/>
    <property type="match status" value="1"/>
</dbReference>
<dbReference type="AlphaFoldDB" id="A8MFB9"/>
<dbReference type="HOGENOM" id="CLU_001981_9_2_9"/>
<evidence type="ECO:0000256" key="13">
    <source>
        <dbReference type="ARBA" id="ARBA00024986"/>
    </source>
</evidence>
<dbReference type="KEGG" id="aoe:Clos_1539"/>
<evidence type="ECO:0000256" key="9">
    <source>
        <dbReference type="ARBA" id="ARBA00022989"/>
    </source>
</evidence>
<keyword evidence="10" id="KW-0238">DNA-binding</keyword>
<evidence type="ECO:0000256" key="3">
    <source>
        <dbReference type="ARBA" id="ARBA00022475"/>
    </source>
</evidence>